<dbReference type="GO" id="GO:0097347">
    <property type="term" value="C:TAM protein secretion complex"/>
    <property type="evidence" value="ECO:0007669"/>
    <property type="project" value="TreeGrafter"/>
</dbReference>
<keyword evidence="2" id="KW-0812">Transmembrane</keyword>
<dbReference type="Proteomes" id="UP000236286">
    <property type="component" value="Unassembled WGS sequence"/>
</dbReference>
<dbReference type="GO" id="GO:0005886">
    <property type="term" value="C:plasma membrane"/>
    <property type="evidence" value="ECO:0007669"/>
    <property type="project" value="InterPro"/>
</dbReference>
<protein>
    <recommendedName>
        <fullName evidence="5">Translocation and assembly module TamB C-terminal domain-containing protein</fullName>
    </recommendedName>
</protein>
<evidence type="ECO:0000313" key="7">
    <source>
        <dbReference type="Proteomes" id="UP000236286"/>
    </source>
</evidence>
<feature type="domain" description="Translocation and assembly module TamB C-terminal" evidence="5">
    <location>
        <begin position="1085"/>
        <end position="1363"/>
    </location>
</feature>
<dbReference type="OrthoDB" id="7784409at2"/>
<evidence type="ECO:0000256" key="3">
    <source>
        <dbReference type="ARBA" id="ARBA00022989"/>
    </source>
</evidence>
<dbReference type="PANTHER" id="PTHR36985">
    <property type="entry name" value="TRANSLOCATION AND ASSEMBLY MODULE SUBUNIT TAMB"/>
    <property type="match status" value="1"/>
</dbReference>
<dbReference type="RefSeq" id="WP_102844629.1">
    <property type="nucleotide sequence ID" value="NZ_PDZR01000020.1"/>
</dbReference>
<name>A0A2J7TE43_METSI</name>
<dbReference type="EMBL" id="PDZR01000020">
    <property type="protein sequence ID" value="PNG25042.1"/>
    <property type="molecule type" value="Genomic_DNA"/>
</dbReference>
<dbReference type="InterPro" id="IPR007452">
    <property type="entry name" value="TamB_C"/>
</dbReference>
<organism evidence="6 7">
    <name type="scientific">Methylocella silvestris</name>
    <dbReference type="NCBI Taxonomy" id="199596"/>
    <lineage>
        <taxon>Bacteria</taxon>
        <taxon>Pseudomonadati</taxon>
        <taxon>Pseudomonadota</taxon>
        <taxon>Alphaproteobacteria</taxon>
        <taxon>Hyphomicrobiales</taxon>
        <taxon>Beijerinckiaceae</taxon>
        <taxon>Methylocella</taxon>
    </lineage>
</organism>
<accession>A0A2J7TE43</accession>
<comment type="subcellular location">
    <subcellularLocation>
        <location evidence="1">Membrane</location>
        <topology evidence="1">Single-pass membrane protein</topology>
    </subcellularLocation>
</comment>
<dbReference type="GO" id="GO:0009306">
    <property type="term" value="P:protein secretion"/>
    <property type="evidence" value="ECO:0007669"/>
    <property type="project" value="InterPro"/>
</dbReference>
<comment type="caution">
    <text evidence="6">The sequence shown here is derived from an EMBL/GenBank/DDBJ whole genome shotgun (WGS) entry which is preliminary data.</text>
</comment>
<evidence type="ECO:0000256" key="4">
    <source>
        <dbReference type="ARBA" id="ARBA00023136"/>
    </source>
</evidence>
<reference evidence="6 7" key="1">
    <citation type="submission" date="2017-10" db="EMBL/GenBank/DDBJ databases">
        <title>Genome announcement of Methylocella silvestris TVC from permafrost.</title>
        <authorList>
            <person name="Wang J."/>
            <person name="Geng K."/>
            <person name="Ul-Haque F."/>
            <person name="Crombie A.T."/>
            <person name="Street L.E."/>
            <person name="Wookey P.A."/>
            <person name="Murrell J.C."/>
            <person name="Pratscher J."/>
        </authorList>
    </citation>
    <scope>NUCLEOTIDE SEQUENCE [LARGE SCALE GENOMIC DNA]</scope>
    <source>
        <strain evidence="6 7">TVC</strain>
    </source>
</reference>
<gene>
    <name evidence="6" type="ORF">CR492_15445</name>
</gene>
<keyword evidence="3" id="KW-1133">Transmembrane helix</keyword>
<evidence type="ECO:0000256" key="2">
    <source>
        <dbReference type="ARBA" id="ARBA00022692"/>
    </source>
</evidence>
<keyword evidence="4" id="KW-0472">Membrane</keyword>
<dbReference type="Pfam" id="PF04357">
    <property type="entry name" value="TamB"/>
    <property type="match status" value="1"/>
</dbReference>
<proteinExistence type="predicted"/>
<evidence type="ECO:0000256" key="1">
    <source>
        <dbReference type="ARBA" id="ARBA00004167"/>
    </source>
</evidence>
<evidence type="ECO:0000259" key="5">
    <source>
        <dbReference type="Pfam" id="PF04357"/>
    </source>
</evidence>
<evidence type="ECO:0000313" key="6">
    <source>
        <dbReference type="EMBL" id="PNG25042.1"/>
    </source>
</evidence>
<sequence>MARRALLPLGLVAAMVALCVVAALYLLTPASRAAEQDKGVLADLISRALSTPSSRVSIGSVEGALSSDATVHDLSIADRDGVWLTINRIRIVWRRLALLQRRLEVDQLDIDQMTMSRRPIPAEAPVSGEEQPLLPELPVRVDIKQFALARADLGEPVLGVKSAFSTGGHAQLGAPAEGLQLFLDAQRLDKPATFNLRLNLVPGTQRLDLKVNLDEPAGGILSELGNIPGRPPVRLNIDGSGVLDAFNAKLVFDAGPGIGATGDASLNREGAGRRLGLDLSAQVSGMLPDIAAPVFAGTTRLSGNIAFNDDASVAIPGVELRAAAARLVVKGAVSKEQIADIRITAENVPNDGTATRLRDVEIGRLALDAHVTGALDSPTIDSTLTAEKAKLPAAALDRLEASFKATPTGSIANAATMLQLAADASVKGLALTNPALAQAVGSTATFTMRGKSSVKGVIDFDALDIKSQTLQAGFKGRAAGSELKGRLQATIPDLSRFGAISGLSLKGDAALKADVEGTPRANSFRAMIDARADHFATGLDQVDGLFGGALTLAGGARLDPDGGFCFKDLKLVAPNATARIDGAATPALADLSAAIAIPDLSKADKRATGRGDIAAHVTGTLQKPDATASIAIHDASLLGRPVPRLDLEAVATNLREAPDARITLDGEIDRKPATGSLHVARPAAGGLVLDAVDVGIGAATIKGGATLDAENFAAGQLAVHAPNLDDVSALALQKLSGALDLDASFSHDGGRQDAALKASGKQVAAFDVALDKLAADLAVTDLYRRPAISGALSVDQAHIAGETISRIRFDAKPLGEASDITLVANARGFAFSGRAKLIAADPVRIELSKLDITRDRDRIGLAGPATIIVRDAGADLRNLELNLNGGRLALDGRAAKTLDLKILARKIPLSVADIFSPGLGLSGSLEGEATVSGPAAAPAGGYKIKISQLAAAQTKNAGLPLIDINANGRFERGRVTTDANVVAGQAGRLRITGSAPLAADGALDLTVKGNLDAALANRNLAAAGRSVAGRLTIDGGVRGSVARPQAFGAITFANGSFQDAVQGMRLDSVRARLVANGDRITIESASATTPNGGTITATGSVRLDPAAGFPGDIRVAGRNAQLMQSPVATAVASLDLTLSGPLARNPRIGGKIDIASLDILIPDRLPRALQPLPGTRHIDPTPTAAARLEIARQRRGHGGPTFDAMLDLLIDAPGRIRVRGRGLEASLGGSLRLTGTLAAPKPVGAFNLVNGHLKVLTADLDFTRANLTFAGDLSPSLDFLATTQTGGASISVAITGDPADPIFAFTSSPDMPQDEVISRLLFGSPSGQLSPTQALALAQAVAIYTGGNDALEGLRRSLGLGADNSSNPLSNFLGDRVSLGVQTGATPQQTGVGMTINIWKAFKARGVIDATGAVSVGVGAEKEW</sequence>
<dbReference type="PANTHER" id="PTHR36985:SF1">
    <property type="entry name" value="TRANSLOCATION AND ASSEMBLY MODULE SUBUNIT TAMB"/>
    <property type="match status" value="1"/>
</dbReference>